<dbReference type="KEGG" id="dpp:DICPUDRAFT_82283"/>
<evidence type="ECO:0000313" key="2">
    <source>
        <dbReference type="Proteomes" id="UP000001064"/>
    </source>
</evidence>
<keyword evidence="2" id="KW-1185">Reference proteome</keyword>
<accession>F0ZW31</accession>
<name>F0ZW31_DICPU</name>
<proteinExistence type="predicted"/>
<reference evidence="2" key="1">
    <citation type="journal article" date="2011" name="Genome Biol.">
        <title>Comparative genomics of the social amoebae Dictyostelium discoideum and Dictyostelium purpureum.</title>
        <authorList>
            <consortium name="US DOE Joint Genome Institute (JGI-PGF)"/>
            <person name="Sucgang R."/>
            <person name="Kuo A."/>
            <person name="Tian X."/>
            <person name="Salerno W."/>
            <person name="Parikh A."/>
            <person name="Feasley C.L."/>
            <person name="Dalin E."/>
            <person name="Tu H."/>
            <person name="Huang E."/>
            <person name="Barry K."/>
            <person name="Lindquist E."/>
            <person name="Shapiro H."/>
            <person name="Bruce D."/>
            <person name="Schmutz J."/>
            <person name="Salamov A."/>
            <person name="Fey P."/>
            <person name="Gaudet P."/>
            <person name="Anjard C."/>
            <person name="Babu M.M."/>
            <person name="Basu S."/>
            <person name="Bushmanova Y."/>
            <person name="van der Wel H."/>
            <person name="Katoh-Kurasawa M."/>
            <person name="Dinh C."/>
            <person name="Coutinho P.M."/>
            <person name="Saito T."/>
            <person name="Elias M."/>
            <person name="Schaap P."/>
            <person name="Kay R.R."/>
            <person name="Henrissat B."/>
            <person name="Eichinger L."/>
            <person name="Rivero F."/>
            <person name="Putnam N.H."/>
            <person name="West C.M."/>
            <person name="Loomis W.F."/>
            <person name="Chisholm R.L."/>
            <person name="Shaulsky G."/>
            <person name="Strassmann J.E."/>
            <person name="Queller D.C."/>
            <person name="Kuspa A."/>
            <person name="Grigoriev I.V."/>
        </authorList>
    </citation>
    <scope>NUCLEOTIDE SEQUENCE [LARGE SCALE GENOMIC DNA]</scope>
    <source>
        <strain evidence="2">QSDP1</strain>
    </source>
</reference>
<dbReference type="Proteomes" id="UP000001064">
    <property type="component" value="Unassembled WGS sequence"/>
</dbReference>
<dbReference type="GeneID" id="10507810"/>
<protein>
    <submittedName>
        <fullName evidence="1">Uncharacterized protein</fullName>
    </submittedName>
</protein>
<organism evidence="1 2">
    <name type="scientific">Dictyostelium purpureum</name>
    <name type="common">Slime mold</name>
    <dbReference type="NCBI Taxonomy" id="5786"/>
    <lineage>
        <taxon>Eukaryota</taxon>
        <taxon>Amoebozoa</taxon>
        <taxon>Evosea</taxon>
        <taxon>Eumycetozoa</taxon>
        <taxon>Dictyostelia</taxon>
        <taxon>Dictyosteliales</taxon>
        <taxon>Dictyosteliaceae</taxon>
        <taxon>Dictyostelium</taxon>
    </lineage>
</organism>
<sequence length="1106" mass="131824">MKCNNNHNNNNNNNNNNNYYNDKLFFRVWRSIIIRKNIFYFLNSTSKNCSYNGTTNFREMAQNNNFEMILDKLKSNHFIYFDYSGSKLLHKLLNHNSNIYSNQINEIYKLLNQKNYFITNHYFNNFNNFSYLNFNNCGFNNNNNNNNNNDDNNTIVNNNKLINSKINQYYKLYTLIEIELKKLNNNIKKIQSFYKIIIKNYNDCLNNNNNYYYYNNKDNDLVQPKKKIKLNQNNIFKEKLNENDIKNQIYSNELVPIFTNLNLNSFLIPLTNEKVSFFQEELGIYIGPIMNNRNNKYFGGDIEIECLFNKKVLDECIDILLTDRENSISLIKYYTNNIQHATIFILSQIKRSRGLIYQPSYLKFIEYIKNNRNTLDLESLVSSGELYLISGVSNTKMSSRVLFFGNYYIYHCLLKENFKQIEVNVFNWITDSYINLSLILGFSVFKKSISSFKFFLKLFERKKIFYNTNDYFEDVVEETEMANQKSILYFDNIFLSNLEPEVISFIFKIIIVYHSSDYLEWLLNSSTQTKEKYHNFINTNFSTLLGYHLQQRDDINNKQPNDANVKKILVLFEHLFFKNQKVIDLDIPLAQIHQLFIQLLKKYNGENTVFKETQHCFIISLYKKTLHLDSNNLIDIYNQLNKLDNNNTIKQIINKTKYNGPNIFIKNILNSVINKDSNSIYKIINFLNNNSSSNNNNIKFGFIDDSFNYKLLFNNLVSIEKLSLKTFVKKSVKKGLVSRNNAMQLIESTTNIKLLKSFKKKNLIPIKFHLKDYFEENQTEYKLQQDSYEQLKTTLGDICNFKNKSQDWYQSLEYPFTYHSAPIGQLPVIQINAKGNEKEKEEEITFEELLKKGYDYLIDYIEKNGINQIKSIPSLDQFTLLRNISIEWFMRLYEPLIKYYFNDKTECLLILLVSHRNLEIFQFLWDHHLNSKEKKEKFLIYLFFNVFNWIESIPQTNQLIEYILKENQGYILNLNLDDQDIQIIHKIAILKAPLSVYKLIRSIFTEFKFKIDYDIFRLIIFIKYSNGRSFIDSYSRYDVVEYLYETNQIDNLKELIGQENLENKMVIQDFKDSDLTDYNSKEYPDGFIVVSKSMFILIHTIIKLQQ</sequence>
<dbReference type="AlphaFoldDB" id="F0ZW31"/>
<dbReference type="InParanoid" id="F0ZW31"/>
<gene>
    <name evidence="1" type="ORF">DICPUDRAFT_82283</name>
</gene>
<dbReference type="eggNOG" id="ENOG502SUIZ">
    <property type="taxonomic scope" value="Eukaryota"/>
</dbReference>
<evidence type="ECO:0000313" key="1">
    <source>
        <dbReference type="EMBL" id="EGC31860.1"/>
    </source>
</evidence>
<dbReference type="EMBL" id="GL871226">
    <property type="protein sequence ID" value="EGC31860.1"/>
    <property type="molecule type" value="Genomic_DNA"/>
</dbReference>
<dbReference type="RefSeq" id="XP_003291630.1">
    <property type="nucleotide sequence ID" value="XM_003291582.1"/>
</dbReference>
<dbReference type="VEuPathDB" id="AmoebaDB:DICPUDRAFT_82283"/>